<name>A0A2K1WP29_POPTR</name>
<dbReference type="Proteomes" id="UP000006729">
    <property type="component" value="Chromosome 19"/>
</dbReference>
<reference evidence="2 3" key="1">
    <citation type="journal article" date="2006" name="Science">
        <title>The genome of black cottonwood, Populus trichocarpa (Torr. &amp; Gray).</title>
        <authorList>
            <person name="Tuskan G.A."/>
            <person name="Difazio S."/>
            <person name="Jansson S."/>
            <person name="Bohlmann J."/>
            <person name="Grigoriev I."/>
            <person name="Hellsten U."/>
            <person name="Putnam N."/>
            <person name="Ralph S."/>
            <person name="Rombauts S."/>
            <person name="Salamov A."/>
            <person name="Schein J."/>
            <person name="Sterck L."/>
            <person name="Aerts A."/>
            <person name="Bhalerao R.R."/>
            <person name="Bhalerao R.P."/>
            <person name="Blaudez D."/>
            <person name="Boerjan W."/>
            <person name="Brun A."/>
            <person name="Brunner A."/>
            <person name="Busov V."/>
            <person name="Campbell M."/>
            <person name="Carlson J."/>
            <person name="Chalot M."/>
            <person name="Chapman J."/>
            <person name="Chen G.L."/>
            <person name="Cooper D."/>
            <person name="Coutinho P.M."/>
            <person name="Couturier J."/>
            <person name="Covert S."/>
            <person name="Cronk Q."/>
            <person name="Cunningham R."/>
            <person name="Davis J."/>
            <person name="Degroeve S."/>
            <person name="Dejardin A."/>
            <person name="Depamphilis C."/>
            <person name="Detter J."/>
            <person name="Dirks B."/>
            <person name="Dubchak I."/>
            <person name="Duplessis S."/>
            <person name="Ehlting J."/>
            <person name="Ellis B."/>
            <person name="Gendler K."/>
            <person name="Goodstein D."/>
            <person name="Gribskov M."/>
            <person name="Grimwood J."/>
            <person name="Groover A."/>
            <person name="Gunter L."/>
            <person name="Hamberger B."/>
            <person name="Heinze B."/>
            <person name="Helariutta Y."/>
            <person name="Henrissat B."/>
            <person name="Holligan D."/>
            <person name="Holt R."/>
            <person name="Huang W."/>
            <person name="Islam-Faridi N."/>
            <person name="Jones S."/>
            <person name="Jones-Rhoades M."/>
            <person name="Jorgensen R."/>
            <person name="Joshi C."/>
            <person name="Kangasjarvi J."/>
            <person name="Karlsson J."/>
            <person name="Kelleher C."/>
            <person name="Kirkpatrick R."/>
            <person name="Kirst M."/>
            <person name="Kohler A."/>
            <person name="Kalluri U."/>
            <person name="Larimer F."/>
            <person name="Leebens-Mack J."/>
            <person name="Leple J.C."/>
            <person name="Locascio P."/>
            <person name="Lou Y."/>
            <person name="Lucas S."/>
            <person name="Martin F."/>
            <person name="Montanini B."/>
            <person name="Napoli C."/>
            <person name="Nelson D.R."/>
            <person name="Nelson C."/>
            <person name="Nieminen K."/>
            <person name="Nilsson O."/>
            <person name="Pereda V."/>
            <person name="Peter G."/>
            <person name="Philippe R."/>
            <person name="Pilate G."/>
            <person name="Poliakov A."/>
            <person name="Razumovskaya J."/>
            <person name="Richardson P."/>
            <person name="Rinaldi C."/>
            <person name="Ritland K."/>
            <person name="Rouze P."/>
            <person name="Ryaboy D."/>
            <person name="Schmutz J."/>
            <person name="Schrader J."/>
            <person name="Segerman B."/>
            <person name="Shin H."/>
            <person name="Siddiqui A."/>
            <person name="Sterky F."/>
            <person name="Terry A."/>
            <person name="Tsai C.J."/>
            <person name="Uberbacher E."/>
            <person name="Unneberg P."/>
            <person name="Vahala J."/>
            <person name="Wall K."/>
            <person name="Wessler S."/>
            <person name="Yang G."/>
            <person name="Yin T."/>
            <person name="Douglas C."/>
            <person name="Marra M."/>
            <person name="Sandberg G."/>
            <person name="Van de Peer Y."/>
            <person name="Rokhsar D."/>
        </authorList>
    </citation>
    <scope>NUCLEOTIDE SEQUENCE [LARGE SCALE GENOMIC DNA]</scope>
    <source>
        <strain evidence="3">cv. Nisqually</strain>
        <strain evidence="2">Nisqually-1</strain>
    </source>
</reference>
<protein>
    <submittedName>
        <fullName evidence="2">Uncharacterized protein</fullName>
    </submittedName>
</protein>
<keyword evidence="1" id="KW-0812">Transmembrane</keyword>
<accession>A0A2K1WP29</accession>
<gene>
    <name evidence="2" type="ORF">POPTR_019G038000</name>
</gene>
<dbReference type="EMBL" id="CM009308">
    <property type="protein sequence ID" value="PNS90295.1"/>
    <property type="molecule type" value="Genomic_DNA"/>
</dbReference>
<keyword evidence="1" id="KW-1133">Transmembrane helix</keyword>
<organism evidence="2 3">
    <name type="scientific">Populus trichocarpa</name>
    <name type="common">Western balsam poplar</name>
    <name type="synonym">Populus balsamifera subsp. trichocarpa</name>
    <dbReference type="NCBI Taxonomy" id="3694"/>
    <lineage>
        <taxon>Eukaryota</taxon>
        <taxon>Viridiplantae</taxon>
        <taxon>Streptophyta</taxon>
        <taxon>Embryophyta</taxon>
        <taxon>Tracheophyta</taxon>
        <taxon>Spermatophyta</taxon>
        <taxon>Magnoliopsida</taxon>
        <taxon>eudicotyledons</taxon>
        <taxon>Gunneridae</taxon>
        <taxon>Pentapetalae</taxon>
        <taxon>rosids</taxon>
        <taxon>fabids</taxon>
        <taxon>Malpighiales</taxon>
        <taxon>Salicaceae</taxon>
        <taxon>Saliceae</taxon>
        <taxon>Populus</taxon>
    </lineage>
</organism>
<dbReference type="AlphaFoldDB" id="A0A2K1WP29"/>
<dbReference type="InParanoid" id="A0A2K1WP29"/>
<evidence type="ECO:0000256" key="1">
    <source>
        <dbReference type="SAM" id="Phobius"/>
    </source>
</evidence>
<feature type="transmembrane region" description="Helical" evidence="1">
    <location>
        <begin position="32"/>
        <end position="51"/>
    </location>
</feature>
<evidence type="ECO:0000313" key="3">
    <source>
        <dbReference type="Proteomes" id="UP000006729"/>
    </source>
</evidence>
<dbReference type="EMBL" id="CM009308">
    <property type="protein sequence ID" value="PNS90294.1"/>
    <property type="molecule type" value="Genomic_DNA"/>
</dbReference>
<keyword evidence="1" id="KW-0472">Membrane</keyword>
<reference evidence="2" key="2">
    <citation type="submission" date="2017-07" db="EMBL/GenBank/DDBJ databases">
        <title>WGS assembly of Populus trichocarpa.</title>
        <authorList>
            <person name="Tuskan G."/>
            <person name="Difazio S."/>
            <person name="Jansson S."/>
            <person name="Bohlmann J."/>
            <person name="Grigoriev I."/>
            <person name="Hellsten U."/>
            <person name="Putnam N."/>
            <person name="Ralph S."/>
            <person name="Rombauts S."/>
            <person name="Salamov A."/>
            <person name="Schein J."/>
            <person name="Sterck L."/>
            <person name="Aerts A."/>
            <person name="Bhalerao R."/>
            <person name="Bhalerao R."/>
            <person name="Blaudez D."/>
            <person name="Boerjan W."/>
            <person name="Brun A."/>
            <person name="Brunner A."/>
            <person name="Busov V."/>
            <person name="Campbell M."/>
            <person name="Carlson J."/>
            <person name="Chalot M."/>
            <person name="Chapman J."/>
            <person name="Chen G."/>
            <person name="Cooper D."/>
            <person name="Coutinho P."/>
            <person name="Couturier J."/>
            <person name="Covert S."/>
            <person name="Cronk Q."/>
            <person name="Cunningham R."/>
            <person name="Davis J."/>
            <person name="Degroeve S."/>
            <person name="Dejardin A."/>
            <person name="Depamphilis C."/>
            <person name="Detter J."/>
            <person name="Dirks B."/>
            <person name="Dubchak I."/>
            <person name="Duplessis S."/>
            <person name="Ehlting J."/>
            <person name="Ellis B."/>
            <person name="Gendler K."/>
            <person name="Goodstein D."/>
            <person name="Gribskov M."/>
            <person name="Grimwood J."/>
            <person name="Groover A."/>
            <person name="Gunter L."/>
            <person name="Hamberger B."/>
            <person name="Heinze B."/>
            <person name="Helariutta Y."/>
            <person name="Henrissat B."/>
            <person name="Holligan D."/>
            <person name="Holt R."/>
            <person name="Huang W."/>
            <person name="Islam-Faridi N."/>
            <person name="Jones S."/>
            <person name="Jones-Rhoades M."/>
            <person name="Jorgensen R."/>
            <person name="Joshi C."/>
            <person name="Kangasjarvi J."/>
            <person name="Karlsson J."/>
            <person name="Kelleher C."/>
            <person name="Kirkpatrick R."/>
            <person name="Kirst M."/>
            <person name="Kohler A."/>
            <person name="Kalluri U."/>
            <person name="Larimer F."/>
            <person name="Leebens-Mack J."/>
            <person name="Leple J."/>
            <person name="Locascio P."/>
            <person name="Lou Y."/>
            <person name="Lucas S."/>
            <person name="Martin F."/>
            <person name="Montanini B."/>
            <person name="Napoli C."/>
            <person name="Nelson D."/>
            <person name="Nelson C."/>
            <person name="Nieminen K."/>
            <person name="Nilsson O."/>
            <person name="Pereda V."/>
            <person name="Peter G."/>
            <person name="Philippe R."/>
            <person name="Pilate G."/>
            <person name="Poliakov A."/>
            <person name="Razumovskaya J."/>
            <person name="Richardson P."/>
            <person name="Rinaldi C."/>
            <person name="Ritland K."/>
            <person name="Rouze P."/>
            <person name="Ryaboy D."/>
            <person name="Schmutz J."/>
            <person name="Schrader J."/>
            <person name="Segerman B."/>
            <person name="Shin H."/>
            <person name="Siddiqui A."/>
            <person name="Sterky F."/>
            <person name="Terry A."/>
            <person name="Tsai C."/>
            <person name="Uberbacher E."/>
            <person name="Unneberg P."/>
            <person name="Vahala J."/>
            <person name="Wall K."/>
            <person name="Wessler S."/>
            <person name="Yang G."/>
            <person name="Yin T."/>
            <person name="Douglas C."/>
            <person name="Marra M."/>
            <person name="Sandberg G."/>
            <person name="Van De Peer Y."/>
            <person name="Rokhsar D."/>
        </authorList>
    </citation>
    <scope>NUCLEOTIDE SEQUENCE</scope>
    <source>
        <strain evidence="2">Nisqually-1</strain>
    </source>
</reference>
<sequence length="68" mass="7386">MVSYACTHLPWICIKTQHKPASPLSTSQRLRAVYAVFAALISACFFVLASFPVKITPSISTVEMKVGA</sequence>
<proteinExistence type="predicted"/>
<evidence type="ECO:0000313" key="2">
    <source>
        <dbReference type="EMBL" id="PNS90294.1"/>
    </source>
</evidence>
<keyword evidence="3" id="KW-1185">Reference proteome</keyword>